<dbReference type="EMBL" id="PYGD01000007">
    <property type="protein sequence ID" value="PSK90732.1"/>
    <property type="molecule type" value="Genomic_DNA"/>
</dbReference>
<evidence type="ECO:0000313" key="1">
    <source>
        <dbReference type="EMBL" id="PSK90732.1"/>
    </source>
</evidence>
<reference evidence="1 2" key="1">
    <citation type="submission" date="2018-03" db="EMBL/GenBank/DDBJ databases">
        <title>Genomic Encyclopedia of Type Strains, Phase III (KMG-III): the genomes of soil and plant-associated and newly described type strains.</title>
        <authorList>
            <person name="Whitman W."/>
        </authorList>
    </citation>
    <scope>NUCLEOTIDE SEQUENCE [LARGE SCALE GENOMIC DNA]</scope>
    <source>
        <strain evidence="1 2">CGMCC 1.12700</strain>
    </source>
</reference>
<name>A0A2P8D0I3_9BACT</name>
<accession>A0A2P8D0I3</accession>
<evidence type="ECO:0000313" key="2">
    <source>
        <dbReference type="Proteomes" id="UP000240572"/>
    </source>
</evidence>
<keyword evidence="2" id="KW-1185">Reference proteome</keyword>
<protein>
    <submittedName>
        <fullName evidence="1">Uncharacterized protein</fullName>
    </submittedName>
</protein>
<organism evidence="1 2">
    <name type="scientific">Taibaiella chishuiensis</name>
    <dbReference type="NCBI Taxonomy" id="1434707"/>
    <lineage>
        <taxon>Bacteria</taxon>
        <taxon>Pseudomonadati</taxon>
        <taxon>Bacteroidota</taxon>
        <taxon>Chitinophagia</taxon>
        <taxon>Chitinophagales</taxon>
        <taxon>Chitinophagaceae</taxon>
        <taxon>Taibaiella</taxon>
    </lineage>
</organism>
<proteinExistence type="predicted"/>
<comment type="caution">
    <text evidence="1">The sequence shown here is derived from an EMBL/GenBank/DDBJ whole genome shotgun (WGS) entry which is preliminary data.</text>
</comment>
<gene>
    <name evidence="1" type="ORF">B0I18_107142</name>
</gene>
<dbReference type="Proteomes" id="UP000240572">
    <property type="component" value="Unassembled WGS sequence"/>
</dbReference>
<sequence>MSTRLKTFTNGTSRRWSRSQFQVKTCSFIDRKSARKRGHFPAKAIKSLYTNCADSVLSFMATVEALPCCTVFCIKSK</sequence>
<dbReference type="AlphaFoldDB" id="A0A2P8D0I3"/>